<comment type="caution">
    <text evidence="1">The sequence shown here is derived from an EMBL/GenBank/DDBJ whole genome shotgun (WGS) entry which is preliminary data.</text>
</comment>
<dbReference type="EMBL" id="MGGI01000021">
    <property type="protein sequence ID" value="OGM25650.1"/>
    <property type="molecule type" value="Genomic_DNA"/>
</dbReference>
<sequence length="109" mass="13181">MGYKWGTTTYVERRKYSCQEMEIVIDRYLDDGIGLLEIEKECQGEEDFEKNERTIDMLMSKWGLQPLTKERMVKFVRRINDKQANYFDVSSGDTNKYIELWLRRIKHTK</sequence>
<proteinExistence type="predicted"/>
<protein>
    <submittedName>
        <fullName evidence="1">Uncharacterized protein</fullName>
    </submittedName>
</protein>
<dbReference type="AlphaFoldDB" id="A0A1F7YER1"/>
<name>A0A1F7YER1_9BACT</name>
<accession>A0A1F7YER1</accession>
<dbReference type="Gene3D" id="2.40.320.10">
    <property type="entry name" value="Hypothetical Protein Pfu-838710-001"/>
    <property type="match status" value="1"/>
</dbReference>
<gene>
    <name evidence="1" type="ORF">A2627_04390</name>
</gene>
<evidence type="ECO:0000313" key="1">
    <source>
        <dbReference type="EMBL" id="OGM25650.1"/>
    </source>
</evidence>
<dbReference type="Proteomes" id="UP000178851">
    <property type="component" value="Unassembled WGS sequence"/>
</dbReference>
<evidence type="ECO:0000313" key="2">
    <source>
        <dbReference type="Proteomes" id="UP000178851"/>
    </source>
</evidence>
<reference evidence="1 2" key="1">
    <citation type="journal article" date="2016" name="Nat. Commun.">
        <title>Thousands of microbial genomes shed light on interconnected biogeochemical processes in an aquifer system.</title>
        <authorList>
            <person name="Anantharaman K."/>
            <person name="Brown C.T."/>
            <person name="Hug L.A."/>
            <person name="Sharon I."/>
            <person name="Castelle C.J."/>
            <person name="Probst A.J."/>
            <person name="Thomas B.C."/>
            <person name="Singh A."/>
            <person name="Wilkins M.J."/>
            <person name="Karaoz U."/>
            <person name="Brodie E.L."/>
            <person name="Williams K.H."/>
            <person name="Hubbard S.S."/>
            <person name="Banfield J.F."/>
        </authorList>
    </citation>
    <scope>NUCLEOTIDE SEQUENCE [LARGE SCALE GENOMIC DNA]</scope>
</reference>
<organism evidence="1 2">
    <name type="scientific">Candidatus Woesebacteria bacterium RIFCSPHIGHO2_01_FULL_39_28</name>
    <dbReference type="NCBI Taxonomy" id="1802496"/>
    <lineage>
        <taxon>Bacteria</taxon>
        <taxon>Candidatus Woeseibacteriota</taxon>
    </lineage>
</organism>